<comment type="caution">
    <text evidence="2">The sequence shown here is derived from an EMBL/GenBank/DDBJ whole genome shotgun (WGS) entry which is preliminary data.</text>
</comment>
<evidence type="ECO:0000313" key="2">
    <source>
        <dbReference type="EMBL" id="CAG4940214.1"/>
    </source>
</evidence>
<dbReference type="GO" id="GO:0003676">
    <property type="term" value="F:nucleic acid binding"/>
    <property type="evidence" value="ECO:0007669"/>
    <property type="project" value="InterPro"/>
</dbReference>
<organism evidence="2 3">
    <name type="scientific">Parnassius apollo</name>
    <name type="common">Apollo butterfly</name>
    <name type="synonym">Papilio apollo</name>
    <dbReference type="NCBI Taxonomy" id="110799"/>
    <lineage>
        <taxon>Eukaryota</taxon>
        <taxon>Metazoa</taxon>
        <taxon>Ecdysozoa</taxon>
        <taxon>Arthropoda</taxon>
        <taxon>Hexapoda</taxon>
        <taxon>Insecta</taxon>
        <taxon>Pterygota</taxon>
        <taxon>Neoptera</taxon>
        <taxon>Endopterygota</taxon>
        <taxon>Lepidoptera</taxon>
        <taxon>Glossata</taxon>
        <taxon>Ditrysia</taxon>
        <taxon>Papilionoidea</taxon>
        <taxon>Papilionidae</taxon>
        <taxon>Parnassiinae</taxon>
        <taxon>Parnassini</taxon>
        <taxon>Parnassius</taxon>
        <taxon>Parnassius</taxon>
    </lineage>
</organism>
<feature type="domain" description="DDE-1" evidence="1">
    <location>
        <begin position="1"/>
        <end position="120"/>
    </location>
</feature>
<gene>
    <name evidence="2" type="ORF">PAPOLLO_LOCUS1960</name>
</gene>
<sequence>MTADVFNQFITEIFSPYLTEHNIPKPVILFIDGHKSHITLQLSLTCKVLGIELIALYRNTSRITQPADVSVFGPIKKLYRKEVAKFQAHNMGEVVTQLNIASILKSIVEEIKPDNIISGFKASGLYPFNENAINYTKCLATNNKGQEPKEENKMMSLKDFESIIGEEIISKMKVLQSQAVNVNSPCTSFGLFFKVIFH</sequence>
<dbReference type="EMBL" id="CAJQZP010000141">
    <property type="protein sequence ID" value="CAG4940214.1"/>
    <property type="molecule type" value="Genomic_DNA"/>
</dbReference>
<proteinExistence type="predicted"/>
<keyword evidence="3" id="KW-1185">Reference proteome</keyword>
<evidence type="ECO:0000259" key="1">
    <source>
        <dbReference type="Pfam" id="PF03184"/>
    </source>
</evidence>
<reference evidence="2" key="1">
    <citation type="submission" date="2021-04" db="EMBL/GenBank/DDBJ databases">
        <authorList>
            <person name="Tunstrom K."/>
        </authorList>
    </citation>
    <scope>NUCLEOTIDE SEQUENCE</scope>
</reference>
<dbReference type="InterPro" id="IPR004875">
    <property type="entry name" value="DDE_SF_endonuclease_dom"/>
</dbReference>
<dbReference type="Pfam" id="PF03184">
    <property type="entry name" value="DDE_1"/>
    <property type="match status" value="1"/>
</dbReference>
<dbReference type="AlphaFoldDB" id="A0A8S3W4U7"/>
<dbReference type="Proteomes" id="UP000691718">
    <property type="component" value="Unassembled WGS sequence"/>
</dbReference>
<evidence type="ECO:0000313" key="3">
    <source>
        <dbReference type="Proteomes" id="UP000691718"/>
    </source>
</evidence>
<name>A0A8S3W4U7_PARAO</name>
<accession>A0A8S3W4U7</accession>
<dbReference type="OrthoDB" id="4327074at2759"/>
<protein>
    <submittedName>
        <fullName evidence="2">(apollo) hypothetical protein</fullName>
    </submittedName>
</protein>